<comment type="similarity">
    <text evidence="4">Belongs to the MsrA Met sulfoxide reductase family.</text>
</comment>
<keyword evidence="1 4" id="KW-0560">Oxidoreductase</keyword>
<comment type="function">
    <text evidence="4">Has an important function as a repair enzyme for proteins that have been inactivated by oxidation. Catalyzes the reversible oxidation-reduction of methionine sulfoxide in proteins to methionine.</text>
</comment>
<dbReference type="RefSeq" id="WP_089911534.1">
    <property type="nucleotide sequence ID" value="NZ_FOBB01000002.1"/>
</dbReference>
<dbReference type="GO" id="GO:0033744">
    <property type="term" value="F:L-methionine:thioredoxin-disulfide S-oxidoreductase activity"/>
    <property type="evidence" value="ECO:0007669"/>
    <property type="project" value="RHEA"/>
</dbReference>
<keyword evidence="5" id="KW-0732">Signal</keyword>
<dbReference type="SUPFAM" id="SSF55068">
    <property type="entry name" value="Peptide methionine sulfoxide reductase"/>
    <property type="match status" value="1"/>
</dbReference>
<comment type="catalytic activity">
    <reaction evidence="2 4">
        <text>L-methionyl-[protein] + [thioredoxin]-disulfide + H2O = L-methionyl-(S)-S-oxide-[protein] + [thioredoxin]-dithiol</text>
        <dbReference type="Rhea" id="RHEA:14217"/>
        <dbReference type="Rhea" id="RHEA-COMP:10698"/>
        <dbReference type="Rhea" id="RHEA-COMP:10700"/>
        <dbReference type="Rhea" id="RHEA-COMP:12313"/>
        <dbReference type="Rhea" id="RHEA-COMP:12315"/>
        <dbReference type="ChEBI" id="CHEBI:15377"/>
        <dbReference type="ChEBI" id="CHEBI:16044"/>
        <dbReference type="ChEBI" id="CHEBI:29950"/>
        <dbReference type="ChEBI" id="CHEBI:44120"/>
        <dbReference type="ChEBI" id="CHEBI:50058"/>
        <dbReference type="EC" id="1.8.4.11"/>
    </reaction>
</comment>
<feature type="chain" id="PRO_5011553688" description="Peptide methionine sulfoxide reductase MsrA" evidence="5">
    <location>
        <begin position="25"/>
        <end position="220"/>
    </location>
</feature>
<accession>A0A1H7T152</accession>
<sequence>MKKLIEYITVLLFLCGCAYGQSGADDNFAHLPSPRKGEMVATFAGGCFWSLSEGLSELKGVNKVVSGYSGGSTKWPTYEEVGSDKTGHAESVQVYYDPTVIDYATLAEAFFYAHDPTTLNRQGPDVGMDYRSVAFYRSPEEQKILMEVVAKVNASHHYANPIVTQVVPFKVFYPAENYHQGYYRLHPESPYIQAVSVPKVQKLQKAMGDKMKPAFQVKHS</sequence>
<dbReference type="GO" id="GO:0008113">
    <property type="term" value="F:peptide-methionine (S)-S-oxide reductase activity"/>
    <property type="evidence" value="ECO:0007669"/>
    <property type="project" value="UniProtKB-UniRule"/>
</dbReference>
<feature type="domain" description="Peptide methionine sulphoxide reductase MsrA" evidence="6">
    <location>
        <begin position="41"/>
        <end position="191"/>
    </location>
</feature>
<comment type="catalytic activity">
    <reaction evidence="3 4">
        <text>[thioredoxin]-disulfide + L-methionine + H2O = L-methionine (S)-S-oxide + [thioredoxin]-dithiol</text>
        <dbReference type="Rhea" id="RHEA:19993"/>
        <dbReference type="Rhea" id="RHEA-COMP:10698"/>
        <dbReference type="Rhea" id="RHEA-COMP:10700"/>
        <dbReference type="ChEBI" id="CHEBI:15377"/>
        <dbReference type="ChEBI" id="CHEBI:29950"/>
        <dbReference type="ChEBI" id="CHEBI:50058"/>
        <dbReference type="ChEBI" id="CHEBI:57844"/>
        <dbReference type="ChEBI" id="CHEBI:58772"/>
        <dbReference type="EC" id="1.8.4.11"/>
    </reaction>
</comment>
<dbReference type="Pfam" id="PF01625">
    <property type="entry name" value="PMSR"/>
    <property type="match status" value="1"/>
</dbReference>
<feature type="signal peptide" evidence="5">
    <location>
        <begin position="1"/>
        <end position="24"/>
    </location>
</feature>
<dbReference type="InterPro" id="IPR002569">
    <property type="entry name" value="Met_Sox_Rdtase_MsrA_dom"/>
</dbReference>
<evidence type="ECO:0000256" key="2">
    <source>
        <dbReference type="ARBA" id="ARBA00047806"/>
    </source>
</evidence>
<dbReference type="AlphaFoldDB" id="A0A1H7T152"/>
<keyword evidence="8" id="KW-1185">Reference proteome</keyword>
<dbReference type="OrthoDB" id="4174719at2"/>
<dbReference type="HAMAP" id="MF_01401">
    <property type="entry name" value="MsrA"/>
    <property type="match status" value="1"/>
</dbReference>
<dbReference type="STRING" id="573321.SAMN04488505_1021110"/>
<reference evidence="7 8" key="1">
    <citation type="submission" date="2016-10" db="EMBL/GenBank/DDBJ databases">
        <authorList>
            <person name="de Groot N.N."/>
        </authorList>
    </citation>
    <scope>NUCLEOTIDE SEQUENCE [LARGE SCALE GENOMIC DNA]</scope>
    <source>
        <strain evidence="7 8">DSM 21039</strain>
    </source>
</reference>
<name>A0A1H7T152_9BACT</name>
<evidence type="ECO:0000313" key="8">
    <source>
        <dbReference type="Proteomes" id="UP000198984"/>
    </source>
</evidence>
<dbReference type="Gene3D" id="3.30.1060.10">
    <property type="entry name" value="Peptide methionine sulphoxide reductase MsrA"/>
    <property type="match status" value="1"/>
</dbReference>
<gene>
    <name evidence="4" type="primary">msrA</name>
    <name evidence="7" type="ORF">SAMN04488505_1021110</name>
</gene>
<dbReference type="PROSITE" id="PS51257">
    <property type="entry name" value="PROKAR_LIPOPROTEIN"/>
    <property type="match status" value="1"/>
</dbReference>
<evidence type="ECO:0000256" key="3">
    <source>
        <dbReference type="ARBA" id="ARBA00048782"/>
    </source>
</evidence>
<evidence type="ECO:0000256" key="5">
    <source>
        <dbReference type="SAM" id="SignalP"/>
    </source>
</evidence>
<evidence type="ECO:0000256" key="4">
    <source>
        <dbReference type="HAMAP-Rule" id="MF_01401"/>
    </source>
</evidence>
<evidence type="ECO:0000259" key="6">
    <source>
        <dbReference type="Pfam" id="PF01625"/>
    </source>
</evidence>
<dbReference type="PANTHER" id="PTHR43774">
    <property type="entry name" value="PEPTIDE METHIONINE SULFOXIDE REDUCTASE"/>
    <property type="match status" value="1"/>
</dbReference>
<evidence type="ECO:0000256" key="1">
    <source>
        <dbReference type="ARBA" id="ARBA00023002"/>
    </source>
</evidence>
<protein>
    <recommendedName>
        <fullName evidence="4">Peptide methionine sulfoxide reductase MsrA</fullName>
        <shortName evidence="4">Protein-methionine-S-oxide reductase</shortName>
        <ecNumber evidence="4">1.8.4.11</ecNumber>
    </recommendedName>
    <alternativeName>
        <fullName evidence="4">Peptide-methionine (S)-S-oxide reductase</fullName>
        <shortName evidence="4">Peptide Met(O) reductase</shortName>
    </alternativeName>
</protein>
<dbReference type="InterPro" id="IPR036509">
    <property type="entry name" value="Met_Sox_Rdtase_MsrA_sf"/>
</dbReference>
<dbReference type="PANTHER" id="PTHR43774:SF1">
    <property type="entry name" value="PEPTIDE METHIONINE SULFOXIDE REDUCTASE MSRA 2"/>
    <property type="match status" value="1"/>
</dbReference>
<organism evidence="7 8">
    <name type="scientific">Chitinophaga rupis</name>
    <dbReference type="NCBI Taxonomy" id="573321"/>
    <lineage>
        <taxon>Bacteria</taxon>
        <taxon>Pseudomonadati</taxon>
        <taxon>Bacteroidota</taxon>
        <taxon>Chitinophagia</taxon>
        <taxon>Chitinophagales</taxon>
        <taxon>Chitinophagaceae</taxon>
        <taxon>Chitinophaga</taxon>
    </lineage>
</organism>
<feature type="active site" evidence="4">
    <location>
        <position position="47"/>
    </location>
</feature>
<dbReference type="EMBL" id="FOBB01000002">
    <property type="protein sequence ID" value="SEL78601.1"/>
    <property type="molecule type" value="Genomic_DNA"/>
</dbReference>
<dbReference type="EC" id="1.8.4.11" evidence="4"/>
<dbReference type="NCBIfam" id="TIGR00401">
    <property type="entry name" value="msrA"/>
    <property type="match status" value="1"/>
</dbReference>
<dbReference type="Proteomes" id="UP000198984">
    <property type="component" value="Unassembled WGS sequence"/>
</dbReference>
<proteinExistence type="inferred from homology"/>
<evidence type="ECO:0000313" key="7">
    <source>
        <dbReference type="EMBL" id="SEL78601.1"/>
    </source>
</evidence>